<comment type="caution">
    <text evidence="2">The sequence shown here is derived from an EMBL/GenBank/DDBJ whole genome shotgun (WGS) entry which is preliminary data.</text>
</comment>
<dbReference type="EMBL" id="CATZAZ010000006">
    <property type="protein sequence ID" value="CAJ0795968.1"/>
    <property type="molecule type" value="Genomic_DNA"/>
</dbReference>
<sequence>MIPPSTNPRGCASRQAYGKSHGLPELSNIGRVAWAEDDFKALSQGRSAK</sequence>
<dbReference type="AlphaFoldDB" id="A0AAD2F0N4"/>
<evidence type="ECO:0000313" key="3">
    <source>
        <dbReference type="EMBL" id="CAJ0805996.1"/>
    </source>
</evidence>
<protein>
    <submittedName>
        <fullName evidence="2">Uncharacterized protein</fullName>
    </submittedName>
</protein>
<accession>A0AAD2F0N4</accession>
<keyword evidence="5" id="KW-1185">Reference proteome</keyword>
<feature type="region of interest" description="Disordered" evidence="1">
    <location>
        <begin position="1"/>
        <end position="24"/>
    </location>
</feature>
<proteinExistence type="predicted"/>
<organism evidence="2 4">
    <name type="scientific">Ralstonia thomasii</name>
    <dbReference type="NCBI Taxonomy" id="3058596"/>
    <lineage>
        <taxon>Bacteria</taxon>
        <taxon>Pseudomonadati</taxon>
        <taxon>Pseudomonadota</taxon>
        <taxon>Betaproteobacteria</taxon>
        <taxon>Burkholderiales</taxon>
        <taxon>Burkholderiaceae</taxon>
        <taxon>Ralstonia</taxon>
    </lineage>
</organism>
<evidence type="ECO:0000256" key="1">
    <source>
        <dbReference type="SAM" id="MobiDB-lite"/>
    </source>
</evidence>
<dbReference type="Proteomes" id="UP001189773">
    <property type="component" value="Unassembled WGS sequence"/>
</dbReference>
<reference evidence="2 5" key="1">
    <citation type="submission" date="2023-07" db="EMBL/GenBank/DDBJ databases">
        <authorList>
            <person name="Peeters C."/>
        </authorList>
    </citation>
    <scope>NUCLEOTIDE SEQUENCE</scope>
    <source>
        <strain evidence="3 5">LMG 18095</strain>
        <strain evidence="2">R-77560</strain>
    </source>
</reference>
<dbReference type="EMBL" id="CATZAR010000020">
    <property type="protein sequence ID" value="CAJ0805996.1"/>
    <property type="molecule type" value="Genomic_DNA"/>
</dbReference>
<gene>
    <name evidence="3" type="ORF">LMG18095_04360</name>
    <name evidence="2" type="ORF">R77560_02805</name>
</gene>
<evidence type="ECO:0000313" key="4">
    <source>
        <dbReference type="Proteomes" id="UP001189756"/>
    </source>
</evidence>
<evidence type="ECO:0000313" key="5">
    <source>
        <dbReference type="Proteomes" id="UP001189773"/>
    </source>
</evidence>
<evidence type="ECO:0000313" key="2">
    <source>
        <dbReference type="EMBL" id="CAJ0795968.1"/>
    </source>
</evidence>
<dbReference type="Proteomes" id="UP001189756">
    <property type="component" value="Unassembled WGS sequence"/>
</dbReference>
<name>A0AAD2F0N4_9RALS</name>